<sequence length="248" mass="27018">MGAMTVHDVAEALPDIPTLRDRCRSMAMLEAVLNPDGERYYSFSRAWSETEEIASMRNGSGDEFDVVFSPAGAYVRGFDHESAMSPYVDDEPWPGVVDSVPEVFRSCVEEPAFTDDGMPRVTACVWREAGSEHWQAGKIDFPEDSADPDGSGWLFHLLVDPSPEAFQKFAEDYYEVPVDIDAVRHVYAIRPLTQDVVTALNDKASLADIADAAAAIGYAIAADPASLTGAGFAGPERTCQSSLRDSRP</sequence>
<organism evidence="1 2">
    <name type="scientific">Streptomyces camponoticapitis</name>
    <dbReference type="NCBI Taxonomy" id="1616125"/>
    <lineage>
        <taxon>Bacteria</taxon>
        <taxon>Bacillati</taxon>
        <taxon>Actinomycetota</taxon>
        <taxon>Actinomycetes</taxon>
        <taxon>Kitasatosporales</taxon>
        <taxon>Streptomycetaceae</taxon>
        <taxon>Streptomyces</taxon>
    </lineage>
</organism>
<name>A0ABQ2ENU7_9ACTN</name>
<dbReference type="EMBL" id="BMMV01000023">
    <property type="protein sequence ID" value="GGK18618.1"/>
    <property type="molecule type" value="Genomic_DNA"/>
</dbReference>
<gene>
    <name evidence="1" type="ORF">GCM10011583_58070</name>
</gene>
<comment type="caution">
    <text evidence="1">The sequence shown here is derived from an EMBL/GenBank/DDBJ whole genome shotgun (WGS) entry which is preliminary data.</text>
</comment>
<evidence type="ECO:0000313" key="2">
    <source>
        <dbReference type="Proteomes" id="UP000660265"/>
    </source>
</evidence>
<evidence type="ECO:0000313" key="1">
    <source>
        <dbReference type="EMBL" id="GGK18618.1"/>
    </source>
</evidence>
<protein>
    <submittedName>
        <fullName evidence="1">Uncharacterized protein</fullName>
    </submittedName>
</protein>
<dbReference type="Proteomes" id="UP000660265">
    <property type="component" value="Unassembled WGS sequence"/>
</dbReference>
<reference evidence="2" key="1">
    <citation type="journal article" date="2019" name="Int. J. Syst. Evol. Microbiol.">
        <title>The Global Catalogue of Microorganisms (GCM) 10K type strain sequencing project: providing services to taxonomists for standard genome sequencing and annotation.</title>
        <authorList>
            <consortium name="The Broad Institute Genomics Platform"/>
            <consortium name="The Broad Institute Genome Sequencing Center for Infectious Disease"/>
            <person name="Wu L."/>
            <person name="Ma J."/>
        </authorList>
    </citation>
    <scope>NUCLEOTIDE SEQUENCE [LARGE SCALE GENOMIC DNA]</scope>
    <source>
        <strain evidence="2">CGMCC 4.7275</strain>
    </source>
</reference>
<keyword evidence="2" id="KW-1185">Reference proteome</keyword>
<accession>A0ABQ2ENU7</accession>
<proteinExistence type="predicted"/>